<feature type="compositionally biased region" description="Basic and acidic residues" evidence="2">
    <location>
        <begin position="31"/>
        <end position="47"/>
    </location>
</feature>
<evidence type="ECO:0000313" key="4">
    <source>
        <dbReference type="Proteomes" id="UP000320390"/>
    </source>
</evidence>
<name>A0A518EKD1_9BACT</name>
<gene>
    <name evidence="3" type="primary">scpA_1</name>
    <name evidence="3" type="ORF">Poly30_00450</name>
</gene>
<accession>A0A518EKD1</accession>
<dbReference type="PANTHER" id="PTHR33969:SF2">
    <property type="entry name" value="SEGREGATION AND CONDENSATION PROTEIN A"/>
    <property type="match status" value="1"/>
</dbReference>
<organism evidence="3 4">
    <name type="scientific">Saltatorellus ferox</name>
    <dbReference type="NCBI Taxonomy" id="2528018"/>
    <lineage>
        <taxon>Bacteria</taxon>
        <taxon>Pseudomonadati</taxon>
        <taxon>Planctomycetota</taxon>
        <taxon>Planctomycetia</taxon>
        <taxon>Planctomycetia incertae sedis</taxon>
        <taxon>Saltatorellus</taxon>
    </lineage>
</organism>
<sequence>MTGSASPSSTDSTAEPTTEVGEEPMIGASARESHGEPHRPQGEPHRPDEFTVQLEEVFHGPLDLLLHLVKEQEVEIQEVRLADIAHSYMDHVRALTDLDIEVAGEYLVIAATLMAIKSRSLLPREEVELEDDLDPHDELIQRLIEYRRFKGASDDLEDRLLRRTLEYPRGYRGEVRDNEPEKEFELGEITAWDLLATFSRLMRETLTGRTHRIKSDPRPLRWYVQTIGMAVRQHPEGATLRHLVDSLGDVPTREGLVGGFCALLELMKIGLVSATQEKQSDDILLHWAAEPGQEGDLDDLIRASRFMDEDDEELDESLKKAEGAPEEAPEEANEPGAPAAATDV</sequence>
<feature type="region of interest" description="Disordered" evidence="2">
    <location>
        <begin position="1"/>
        <end position="47"/>
    </location>
</feature>
<dbReference type="OrthoDB" id="9811016at2"/>
<feature type="region of interest" description="Disordered" evidence="2">
    <location>
        <begin position="306"/>
        <end position="344"/>
    </location>
</feature>
<dbReference type="Proteomes" id="UP000320390">
    <property type="component" value="Chromosome"/>
</dbReference>
<dbReference type="EMBL" id="CP036434">
    <property type="protein sequence ID" value="QDV04554.1"/>
    <property type="molecule type" value="Genomic_DNA"/>
</dbReference>
<reference evidence="3 4" key="1">
    <citation type="submission" date="2019-02" db="EMBL/GenBank/DDBJ databases">
        <title>Deep-cultivation of Planctomycetes and their phenomic and genomic characterization uncovers novel biology.</title>
        <authorList>
            <person name="Wiegand S."/>
            <person name="Jogler M."/>
            <person name="Boedeker C."/>
            <person name="Pinto D."/>
            <person name="Vollmers J."/>
            <person name="Rivas-Marin E."/>
            <person name="Kohn T."/>
            <person name="Peeters S.H."/>
            <person name="Heuer A."/>
            <person name="Rast P."/>
            <person name="Oberbeckmann S."/>
            <person name="Bunk B."/>
            <person name="Jeske O."/>
            <person name="Meyerdierks A."/>
            <person name="Storesund J.E."/>
            <person name="Kallscheuer N."/>
            <person name="Luecker S."/>
            <person name="Lage O.M."/>
            <person name="Pohl T."/>
            <person name="Merkel B.J."/>
            <person name="Hornburger P."/>
            <person name="Mueller R.-W."/>
            <person name="Bruemmer F."/>
            <person name="Labrenz M."/>
            <person name="Spormann A.M."/>
            <person name="Op den Camp H."/>
            <person name="Overmann J."/>
            <person name="Amann R."/>
            <person name="Jetten M.S.M."/>
            <person name="Mascher T."/>
            <person name="Medema M.H."/>
            <person name="Devos D.P."/>
            <person name="Kaster A.-K."/>
            <person name="Ovreas L."/>
            <person name="Rohde M."/>
            <person name="Galperin M.Y."/>
            <person name="Jogler C."/>
        </authorList>
    </citation>
    <scope>NUCLEOTIDE SEQUENCE [LARGE SCALE GENOMIC DNA]</scope>
    <source>
        <strain evidence="3 4">Poly30</strain>
    </source>
</reference>
<feature type="compositionally biased region" description="Low complexity" evidence="2">
    <location>
        <begin position="334"/>
        <end position="344"/>
    </location>
</feature>
<protein>
    <recommendedName>
        <fullName evidence="1">Segregation and condensation protein A</fullName>
    </recommendedName>
</protein>
<dbReference type="PANTHER" id="PTHR33969">
    <property type="entry name" value="SEGREGATION AND CONDENSATION PROTEIN A"/>
    <property type="match status" value="1"/>
</dbReference>
<evidence type="ECO:0000313" key="3">
    <source>
        <dbReference type="EMBL" id="QDV04554.1"/>
    </source>
</evidence>
<dbReference type="Gene3D" id="6.10.250.2410">
    <property type="match status" value="1"/>
</dbReference>
<evidence type="ECO:0000256" key="2">
    <source>
        <dbReference type="SAM" id="MobiDB-lite"/>
    </source>
</evidence>
<feature type="compositionally biased region" description="Acidic residues" evidence="2">
    <location>
        <begin position="324"/>
        <end position="333"/>
    </location>
</feature>
<dbReference type="RefSeq" id="WP_145194011.1">
    <property type="nucleotide sequence ID" value="NZ_CP036434.1"/>
</dbReference>
<evidence type="ECO:0000256" key="1">
    <source>
        <dbReference type="ARBA" id="ARBA00044777"/>
    </source>
</evidence>
<keyword evidence="4" id="KW-1185">Reference proteome</keyword>
<feature type="compositionally biased region" description="Polar residues" evidence="2">
    <location>
        <begin position="1"/>
        <end position="16"/>
    </location>
</feature>
<proteinExistence type="predicted"/>
<dbReference type="InterPro" id="IPR003768">
    <property type="entry name" value="ScpA"/>
</dbReference>
<dbReference type="Pfam" id="PF02616">
    <property type="entry name" value="SMC_ScpA"/>
    <property type="match status" value="1"/>
</dbReference>
<dbReference type="AlphaFoldDB" id="A0A518EKD1"/>